<dbReference type="Pfam" id="PF00646">
    <property type="entry name" value="F-box"/>
    <property type="match status" value="1"/>
</dbReference>
<reference evidence="2 3" key="1">
    <citation type="journal article" date="2010" name="Cell">
        <title>The genome of Naegleria gruberi illuminates early eukaryotic versatility.</title>
        <authorList>
            <person name="Fritz-Laylin L.K."/>
            <person name="Prochnik S.E."/>
            <person name="Ginger M.L."/>
            <person name="Dacks J.B."/>
            <person name="Carpenter M.L."/>
            <person name="Field M.C."/>
            <person name="Kuo A."/>
            <person name="Paredez A."/>
            <person name="Chapman J."/>
            <person name="Pham J."/>
            <person name="Shu S."/>
            <person name="Neupane R."/>
            <person name="Cipriano M."/>
            <person name="Mancuso J."/>
            <person name="Tu H."/>
            <person name="Salamov A."/>
            <person name="Lindquist E."/>
            <person name="Shapiro H."/>
            <person name="Lucas S."/>
            <person name="Grigoriev I.V."/>
            <person name="Cande W.Z."/>
            <person name="Fulton C."/>
            <person name="Rokhsar D.S."/>
            <person name="Dawson S.C."/>
        </authorList>
    </citation>
    <scope>NUCLEOTIDE SEQUENCE [LARGE SCALE GENOMIC DNA]</scope>
    <source>
        <strain evidence="2 3">NEG-M</strain>
    </source>
</reference>
<dbReference type="RefSeq" id="XP_002670546.1">
    <property type="nucleotide sequence ID" value="XM_002670500.1"/>
</dbReference>
<dbReference type="GeneID" id="8857734"/>
<organism evidence="3">
    <name type="scientific">Naegleria gruberi</name>
    <name type="common">Amoeba</name>
    <dbReference type="NCBI Taxonomy" id="5762"/>
    <lineage>
        <taxon>Eukaryota</taxon>
        <taxon>Discoba</taxon>
        <taxon>Heterolobosea</taxon>
        <taxon>Tetramitia</taxon>
        <taxon>Eutetramitia</taxon>
        <taxon>Vahlkampfiidae</taxon>
        <taxon>Naegleria</taxon>
    </lineage>
</organism>
<dbReference type="InParanoid" id="D2VZJ5"/>
<dbReference type="SUPFAM" id="SSF48403">
    <property type="entry name" value="Ankyrin repeat"/>
    <property type="match status" value="1"/>
</dbReference>
<protein>
    <submittedName>
        <fullName evidence="2">Predicted protein</fullName>
    </submittedName>
</protein>
<dbReference type="AlphaFoldDB" id="D2VZJ5"/>
<gene>
    <name evidence="2" type="ORF">NAEGRDRAFT_74510</name>
</gene>
<evidence type="ECO:0000313" key="2">
    <source>
        <dbReference type="EMBL" id="EFC37802.1"/>
    </source>
</evidence>
<dbReference type="EMBL" id="GG738914">
    <property type="protein sequence ID" value="EFC37802.1"/>
    <property type="molecule type" value="Genomic_DNA"/>
</dbReference>
<feature type="domain" description="F-box" evidence="1">
    <location>
        <begin position="34"/>
        <end position="70"/>
    </location>
</feature>
<dbReference type="KEGG" id="ngr:NAEGRDRAFT_74510"/>
<proteinExistence type="predicted"/>
<name>D2VZJ5_NAEGR</name>
<dbReference type="VEuPathDB" id="AmoebaDB:NAEGRDRAFT_74510"/>
<dbReference type="Gene3D" id="1.25.40.20">
    <property type="entry name" value="Ankyrin repeat-containing domain"/>
    <property type="match status" value="1"/>
</dbReference>
<evidence type="ECO:0000259" key="1">
    <source>
        <dbReference type="Pfam" id="PF00646"/>
    </source>
</evidence>
<evidence type="ECO:0000313" key="3">
    <source>
        <dbReference type="Proteomes" id="UP000006671"/>
    </source>
</evidence>
<dbReference type="InterPro" id="IPR036770">
    <property type="entry name" value="Ankyrin_rpt-contain_sf"/>
</dbReference>
<dbReference type="Proteomes" id="UP000006671">
    <property type="component" value="Unassembled WGS sequence"/>
</dbReference>
<accession>D2VZJ5</accession>
<keyword evidence="3" id="KW-1185">Reference proteome</keyword>
<dbReference type="InterPro" id="IPR001810">
    <property type="entry name" value="F-box_dom"/>
</dbReference>
<sequence length="593" mass="69655">MEVESEELFESFFYYSKSEKIQQVILHENQLSPLGSDVMQLILSFLQPIPFLFQLKRVSSNWNKLCESCMKESCTELYWDEKTASSLLGNLKKHAKKLWQFPEFYEDENLLTNSKSESESTFEFVKNSIMLPFKSGNSIEYMMFGLFRSVLFKFGKLSSLILHNVKVNAGLLYLLFVEWGKELERIKFINCIVDFGLPKQITCQDDVNSHNSYWLVSDLNQIQSLKFEIPSQLPDLTIQKSLLIENLKKAKMKDISFSNCSIDRSLVLNHTHASHFSLELMCFFSSIGSLETAYYDCFEFNETFDQDRTFFKKLVPNVKFNIPFFLAVKQLLDILPFEKVVEYFKFDMERNYSLVKNRMNAYQKRKIRNKEELINFYYEVFPSFASFHVRCSPFIFDLYYKDYRGFNMLQSILSSIYFSRKHQTHLLDFIFDYFSFYNEDTNSVKESTEILNELFASNNRVDGRNSTFIVISYELTFMFEKMVKHKVHFNAKDREGSTIAHYLAQVGNGSTLQKLIEILDKLPTVEERKYFLDLNIPNNQGQTAAMICYNEKKFELLEYLMQIAPRYGILAANGMPLQKDNVSVLEQQSCSLM</sequence>